<feature type="compositionally biased region" description="Basic and acidic residues" evidence="1">
    <location>
        <begin position="79"/>
        <end position="97"/>
    </location>
</feature>
<feature type="compositionally biased region" description="Polar residues" evidence="1">
    <location>
        <begin position="138"/>
        <end position="158"/>
    </location>
</feature>
<keyword evidence="3" id="KW-1185">Reference proteome</keyword>
<comment type="caution">
    <text evidence="2">The sequence shown here is derived from an EMBL/GenBank/DDBJ whole genome shotgun (WGS) entry which is preliminary data.</text>
</comment>
<dbReference type="Proteomes" id="UP001153076">
    <property type="component" value="Unassembled WGS sequence"/>
</dbReference>
<organism evidence="2 3">
    <name type="scientific">Carnegiea gigantea</name>
    <dbReference type="NCBI Taxonomy" id="171969"/>
    <lineage>
        <taxon>Eukaryota</taxon>
        <taxon>Viridiplantae</taxon>
        <taxon>Streptophyta</taxon>
        <taxon>Embryophyta</taxon>
        <taxon>Tracheophyta</taxon>
        <taxon>Spermatophyta</taxon>
        <taxon>Magnoliopsida</taxon>
        <taxon>eudicotyledons</taxon>
        <taxon>Gunneridae</taxon>
        <taxon>Pentapetalae</taxon>
        <taxon>Caryophyllales</taxon>
        <taxon>Cactineae</taxon>
        <taxon>Cactaceae</taxon>
        <taxon>Cactoideae</taxon>
        <taxon>Echinocereeae</taxon>
        <taxon>Carnegiea</taxon>
    </lineage>
</organism>
<feature type="region of interest" description="Disordered" evidence="1">
    <location>
        <begin position="56"/>
        <end position="158"/>
    </location>
</feature>
<evidence type="ECO:0000313" key="2">
    <source>
        <dbReference type="EMBL" id="KAJ8439681.1"/>
    </source>
</evidence>
<feature type="compositionally biased region" description="Basic and acidic residues" evidence="1">
    <location>
        <begin position="59"/>
        <end position="70"/>
    </location>
</feature>
<protein>
    <submittedName>
        <fullName evidence="2">Uncharacterized protein</fullName>
    </submittedName>
</protein>
<sequence>MYQNGNMWARNSYGKVPIAEGDMFVDKNQWSKRATEEFVVYTTTGTLVPNIQFRHNSRSHREDNVLELRRGKDKPRKPKVGDKRRVGRPRKVDENTSKKAKTTQSALSQRTIATPSTSQPKKPRTSSSQPTRPQPSSIRQTRSQTISSRKTISQTKQT</sequence>
<dbReference type="EMBL" id="JAKOGI010000211">
    <property type="protein sequence ID" value="KAJ8439681.1"/>
    <property type="molecule type" value="Genomic_DNA"/>
</dbReference>
<feature type="compositionally biased region" description="Low complexity" evidence="1">
    <location>
        <begin position="125"/>
        <end position="137"/>
    </location>
</feature>
<accession>A0A9Q1QFI5</accession>
<evidence type="ECO:0000256" key="1">
    <source>
        <dbReference type="SAM" id="MobiDB-lite"/>
    </source>
</evidence>
<reference evidence="2" key="1">
    <citation type="submission" date="2022-04" db="EMBL/GenBank/DDBJ databases">
        <title>Carnegiea gigantea Genome sequencing and assembly v2.</title>
        <authorList>
            <person name="Copetti D."/>
            <person name="Sanderson M.J."/>
            <person name="Burquez A."/>
            <person name="Wojciechowski M.F."/>
        </authorList>
    </citation>
    <scope>NUCLEOTIDE SEQUENCE</scope>
    <source>
        <strain evidence="2">SGP5-SGP5p</strain>
        <tissue evidence="2">Aerial part</tissue>
    </source>
</reference>
<dbReference type="AlphaFoldDB" id="A0A9Q1QFI5"/>
<proteinExistence type="predicted"/>
<gene>
    <name evidence="2" type="ORF">Cgig2_022209</name>
</gene>
<evidence type="ECO:0000313" key="3">
    <source>
        <dbReference type="Proteomes" id="UP001153076"/>
    </source>
</evidence>
<name>A0A9Q1QFI5_9CARY</name>
<feature type="compositionally biased region" description="Polar residues" evidence="1">
    <location>
        <begin position="102"/>
        <end position="120"/>
    </location>
</feature>